<keyword evidence="3" id="KW-0574">Periplasm</keyword>
<dbReference type="OrthoDB" id="9791746at2"/>
<feature type="domain" description="PpiC" evidence="10">
    <location>
        <begin position="239"/>
        <end position="336"/>
    </location>
</feature>
<evidence type="ECO:0000259" key="10">
    <source>
        <dbReference type="PROSITE" id="PS50198"/>
    </source>
</evidence>
<proteinExistence type="predicted"/>
<reference evidence="11 12" key="1">
    <citation type="submission" date="2019-03" db="EMBL/GenBank/DDBJ databases">
        <title>Primorskyibacter sp. SS33 isolated from sediments.</title>
        <authorList>
            <person name="Xunke S."/>
        </authorList>
    </citation>
    <scope>NUCLEOTIDE SEQUENCE [LARGE SCALE GENOMIC DNA]</scope>
    <source>
        <strain evidence="11 12">SS33</strain>
    </source>
</reference>
<evidence type="ECO:0000256" key="8">
    <source>
        <dbReference type="ARBA" id="ARBA00031484"/>
    </source>
</evidence>
<evidence type="ECO:0000256" key="9">
    <source>
        <dbReference type="PROSITE-ProRule" id="PRU00278"/>
    </source>
</evidence>
<keyword evidence="12" id="KW-1185">Reference proteome</keyword>
<dbReference type="InterPro" id="IPR046357">
    <property type="entry name" value="PPIase_dom_sf"/>
</dbReference>
<keyword evidence="2" id="KW-0732">Signal</keyword>
<keyword evidence="4 9" id="KW-0697">Rotamase</keyword>
<evidence type="ECO:0000256" key="4">
    <source>
        <dbReference type="ARBA" id="ARBA00023110"/>
    </source>
</evidence>
<name>A0A4R6A760_9RHOB</name>
<protein>
    <recommendedName>
        <fullName evidence="1">Parvulin-like PPIase</fullName>
    </recommendedName>
    <alternativeName>
        <fullName evidence="7">Peptidyl-prolyl cis-trans isomerase plp</fullName>
    </alternativeName>
    <alternativeName>
        <fullName evidence="8">Rotamase plp</fullName>
    </alternativeName>
</protein>
<dbReference type="PROSITE" id="PS50198">
    <property type="entry name" value="PPIC_PPIASE_2"/>
    <property type="match status" value="1"/>
</dbReference>
<dbReference type="InterPro" id="IPR000297">
    <property type="entry name" value="PPIase_PpiC"/>
</dbReference>
<evidence type="ECO:0000256" key="1">
    <source>
        <dbReference type="ARBA" id="ARBA00018370"/>
    </source>
</evidence>
<dbReference type="GO" id="GO:0003755">
    <property type="term" value="F:peptidyl-prolyl cis-trans isomerase activity"/>
    <property type="evidence" value="ECO:0007669"/>
    <property type="project" value="UniProtKB-KW"/>
</dbReference>
<comment type="caution">
    <text evidence="11">The sequence shown here is derived from an EMBL/GenBank/DDBJ whole genome shotgun (WGS) entry which is preliminary data.</text>
</comment>
<evidence type="ECO:0000256" key="6">
    <source>
        <dbReference type="ARBA" id="ARBA00023235"/>
    </source>
</evidence>
<dbReference type="InterPro" id="IPR015391">
    <property type="entry name" value="SurA_N"/>
</dbReference>
<dbReference type="SUPFAM" id="SSF54534">
    <property type="entry name" value="FKBP-like"/>
    <property type="match status" value="1"/>
</dbReference>
<dbReference type="Pfam" id="PF00639">
    <property type="entry name" value="Rotamase"/>
    <property type="match status" value="1"/>
</dbReference>
<evidence type="ECO:0000256" key="3">
    <source>
        <dbReference type="ARBA" id="ARBA00022764"/>
    </source>
</evidence>
<dbReference type="EMBL" id="SNAA01000009">
    <property type="protein sequence ID" value="TDL79490.1"/>
    <property type="molecule type" value="Genomic_DNA"/>
</dbReference>
<evidence type="ECO:0000313" key="12">
    <source>
        <dbReference type="Proteomes" id="UP000295701"/>
    </source>
</evidence>
<keyword evidence="6 9" id="KW-0413">Isomerase</keyword>
<dbReference type="Gene3D" id="1.10.4030.10">
    <property type="entry name" value="Porin chaperone SurA, peptide-binding domain"/>
    <property type="match status" value="1"/>
</dbReference>
<keyword evidence="5" id="KW-0143">Chaperone</keyword>
<dbReference type="AlphaFoldDB" id="A0A4R6A760"/>
<dbReference type="Pfam" id="PF09312">
    <property type="entry name" value="SurA_N"/>
    <property type="match status" value="1"/>
</dbReference>
<dbReference type="PANTHER" id="PTHR47637">
    <property type="entry name" value="CHAPERONE SURA"/>
    <property type="match status" value="1"/>
</dbReference>
<dbReference type="PANTHER" id="PTHR47637:SF1">
    <property type="entry name" value="CHAPERONE SURA"/>
    <property type="match status" value="1"/>
</dbReference>
<evidence type="ECO:0000256" key="7">
    <source>
        <dbReference type="ARBA" id="ARBA00030642"/>
    </source>
</evidence>
<dbReference type="SUPFAM" id="SSF109998">
    <property type="entry name" value="Triger factor/SurA peptide-binding domain-like"/>
    <property type="match status" value="1"/>
</dbReference>
<evidence type="ECO:0000256" key="5">
    <source>
        <dbReference type="ARBA" id="ARBA00023186"/>
    </source>
</evidence>
<gene>
    <name evidence="11" type="ORF">E2L08_09280</name>
</gene>
<evidence type="ECO:0000313" key="11">
    <source>
        <dbReference type="EMBL" id="TDL79490.1"/>
    </source>
</evidence>
<sequence>MHLDRRGTHAPLYRHGRGRALDQLFAGARACGLWLGPVRRHLSQHLQGMIDPAPTRGPHPRQMLRPTPRTTRQMTAFCPPLRTACLALALAAAPLLPAAAQSLFAPAATIDERVVTEFELQQRIGLLELFNAPDRDRETALDALIRERLQLEAAKREGIAITDEELVEGMTEFAGRAELTLEAFLDVIEQAGVDPATYTDFIRAGIAWRKVIRARFGEGRVEIAPDEIERAADAPPRPELQFLLNEIILPANTPQALARAEGLSEEIAAITDEGAFRQAARSYSASTSRARGGAIDWLPAANLPAPIREQILSLAPGEVTQPISIPNAVAFFQLREVGEIAARPEVTALEYAALYIPGGRSPAALAEAARVDAAADTCDDLYGIAKGLPPERLQRDTLPPAQVPADVALELAKLDPGEASVGLTRAGGQTLVFLMLCDRSYRPVDAPEPDLSEIARELTNARVSDLAGNYLDELAANATIVVK</sequence>
<accession>A0A4R6A760</accession>
<dbReference type="InterPro" id="IPR050280">
    <property type="entry name" value="OMP_Chaperone_SurA"/>
</dbReference>
<evidence type="ECO:0000256" key="2">
    <source>
        <dbReference type="ARBA" id="ARBA00022729"/>
    </source>
</evidence>
<organism evidence="11 12">
    <name type="scientific">Palleronia sediminis</name>
    <dbReference type="NCBI Taxonomy" id="2547833"/>
    <lineage>
        <taxon>Bacteria</taxon>
        <taxon>Pseudomonadati</taxon>
        <taxon>Pseudomonadota</taxon>
        <taxon>Alphaproteobacteria</taxon>
        <taxon>Rhodobacterales</taxon>
        <taxon>Roseobacteraceae</taxon>
        <taxon>Palleronia</taxon>
    </lineage>
</organism>
<dbReference type="Gene3D" id="3.10.50.40">
    <property type="match status" value="1"/>
</dbReference>
<dbReference type="Proteomes" id="UP000295701">
    <property type="component" value="Unassembled WGS sequence"/>
</dbReference>
<dbReference type="InterPro" id="IPR027304">
    <property type="entry name" value="Trigger_fact/SurA_dom_sf"/>
</dbReference>